<keyword evidence="5 10" id="KW-0732">Signal</keyword>
<evidence type="ECO:0000256" key="9">
    <source>
        <dbReference type="ARBA" id="ARBA00047597"/>
    </source>
</evidence>
<feature type="chain" id="PRO_5017847548" description="NAD(P)(+)--arginine ADP-ribosyltransferase" evidence="10">
    <location>
        <begin position="17"/>
        <end position="256"/>
    </location>
</feature>
<evidence type="ECO:0000313" key="11">
    <source>
        <dbReference type="EMBL" id="ROK79155.1"/>
    </source>
</evidence>
<proteinExistence type="inferred from homology"/>
<dbReference type="SUPFAM" id="SSF56399">
    <property type="entry name" value="ADP-ribosylation"/>
    <property type="match status" value="1"/>
</dbReference>
<comment type="catalytic activity">
    <reaction evidence="9 10">
        <text>L-arginyl-[protein] + NAD(+) = N(omega)-(ADP-D-ribosyl)-L-arginyl-[protein] + nicotinamide + H(+)</text>
        <dbReference type="Rhea" id="RHEA:19149"/>
        <dbReference type="Rhea" id="RHEA-COMP:10532"/>
        <dbReference type="Rhea" id="RHEA-COMP:15087"/>
        <dbReference type="ChEBI" id="CHEBI:15378"/>
        <dbReference type="ChEBI" id="CHEBI:17154"/>
        <dbReference type="ChEBI" id="CHEBI:29965"/>
        <dbReference type="ChEBI" id="CHEBI:57540"/>
        <dbReference type="ChEBI" id="CHEBI:142554"/>
        <dbReference type="EC" id="2.4.2.31"/>
    </reaction>
</comment>
<dbReference type="GO" id="GO:0003950">
    <property type="term" value="F:NAD+ poly-ADP-ribosyltransferase activity"/>
    <property type="evidence" value="ECO:0007669"/>
    <property type="project" value="TreeGrafter"/>
</dbReference>
<dbReference type="EMBL" id="RJVU01055565">
    <property type="protein sequence ID" value="ROK79155.1"/>
    <property type="molecule type" value="Genomic_DNA"/>
</dbReference>
<keyword evidence="4" id="KW-0548">Nucleotidyltransferase</keyword>
<feature type="signal peptide" evidence="10">
    <location>
        <begin position="1"/>
        <end position="16"/>
    </location>
</feature>
<evidence type="ECO:0000256" key="4">
    <source>
        <dbReference type="ARBA" id="ARBA00022695"/>
    </source>
</evidence>
<dbReference type="PANTHER" id="PTHR10339">
    <property type="entry name" value="ADP-RIBOSYLTRANSFERASE"/>
    <property type="match status" value="1"/>
</dbReference>
<evidence type="ECO:0000256" key="3">
    <source>
        <dbReference type="ARBA" id="ARBA00022679"/>
    </source>
</evidence>
<name>A0A3N0Y097_ANAGA</name>
<dbReference type="EC" id="2.4.2.31" evidence="10"/>
<dbReference type="OrthoDB" id="423533at2759"/>
<keyword evidence="7 10" id="KW-0520">NAD</keyword>
<evidence type="ECO:0000256" key="2">
    <source>
        <dbReference type="ARBA" id="ARBA00022676"/>
    </source>
</evidence>
<dbReference type="InterPro" id="IPR050999">
    <property type="entry name" value="ADP-ribosyltransferase_ARG"/>
</dbReference>
<organism evidence="11 12">
    <name type="scientific">Anabarilius grahami</name>
    <name type="common">Kanglang fish</name>
    <name type="synonym">Barilius grahami</name>
    <dbReference type="NCBI Taxonomy" id="495550"/>
    <lineage>
        <taxon>Eukaryota</taxon>
        <taxon>Metazoa</taxon>
        <taxon>Chordata</taxon>
        <taxon>Craniata</taxon>
        <taxon>Vertebrata</taxon>
        <taxon>Euteleostomi</taxon>
        <taxon>Actinopterygii</taxon>
        <taxon>Neopterygii</taxon>
        <taxon>Teleostei</taxon>
        <taxon>Ostariophysi</taxon>
        <taxon>Cypriniformes</taxon>
        <taxon>Xenocyprididae</taxon>
        <taxon>Xenocypridinae</taxon>
        <taxon>Xenocypridinae incertae sedis</taxon>
        <taxon>Anabarilius</taxon>
    </lineage>
</organism>
<evidence type="ECO:0000256" key="10">
    <source>
        <dbReference type="RuleBase" id="RU361228"/>
    </source>
</evidence>
<dbReference type="FunFam" id="3.90.176.10:FF:000001">
    <property type="entry name" value="NAD(P)(+)--arginine ADP-ribosyltransferase"/>
    <property type="match status" value="1"/>
</dbReference>
<keyword evidence="12" id="KW-1185">Reference proteome</keyword>
<evidence type="ECO:0000256" key="5">
    <source>
        <dbReference type="ARBA" id="ARBA00022729"/>
    </source>
</evidence>
<dbReference type="AlphaFoldDB" id="A0A3N0Y097"/>
<reference evidence="11 12" key="1">
    <citation type="submission" date="2018-10" db="EMBL/GenBank/DDBJ databases">
        <title>Genome assembly for a Yunnan-Guizhou Plateau 3E fish, Anabarilius grahami (Regan), and its evolutionary and genetic applications.</title>
        <authorList>
            <person name="Jiang W."/>
        </authorList>
    </citation>
    <scope>NUCLEOTIDE SEQUENCE [LARGE SCALE GENOMIC DNA]</scope>
    <source>
        <strain evidence="11">AG-KIZ</strain>
        <tissue evidence="11">Muscle</tissue>
    </source>
</reference>
<keyword evidence="8" id="KW-1015">Disulfide bond</keyword>
<sequence>MLLITEALLLILSALGQDHRAAVEGQIYPLDMALNSVDDQYDGCRENMKKDVETKYLMNEINTSPIFKIAWNKGKDFVKPPYKILSENHKIAIHVYSDASVYKDFNSDTRIGKEQYKNRRYKWYSLYFLLTDAIQILKKTDQKNKCHSTCRGTDVEFDENVLNKEVRFGSLTSSSTCRGKSKFFGSKSCFEIETCLGAEVSEYSKLPKEKEVMIPSYEKFKVTAVRKRKDDKDLWCETVFTLKSSGKISNLNCAVA</sequence>
<evidence type="ECO:0000256" key="6">
    <source>
        <dbReference type="ARBA" id="ARBA00022857"/>
    </source>
</evidence>
<evidence type="ECO:0000256" key="8">
    <source>
        <dbReference type="ARBA" id="ARBA00023157"/>
    </source>
</evidence>
<comment type="caution">
    <text evidence="11">The sequence shown here is derived from an EMBL/GenBank/DDBJ whole genome shotgun (WGS) entry which is preliminary data.</text>
</comment>
<gene>
    <name evidence="11" type="ORF">DPX16_21376</name>
</gene>
<evidence type="ECO:0000256" key="7">
    <source>
        <dbReference type="ARBA" id="ARBA00023027"/>
    </source>
</evidence>
<dbReference type="InterPro" id="IPR000768">
    <property type="entry name" value="ART"/>
</dbReference>
<evidence type="ECO:0000313" key="12">
    <source>
        <dbReference type="Proteomes" id="UP000281406"/>
    </source>
</evidence>
<dbReference type="PRINTS" id="PR00970">
    <property type="entry name" value="RIBTRNSFRASE"/>
</dbReference>
<dbReference type="PROSITE" id="PS51996">
    <property type="entry name" value="TR_MART"/>
    <property type="match status" value="1"/>
</dbReference>
<dbReference type="Pfam" id="PF01129">
    <property type="entry name" value="ART"/>
    <property type="match status" value="1"/>
</dbReference>
<dbReference type="GO" id="GO:0106274">
    <property type="term" value="F:NAD+-protein-arginine ADP-ribosyltransferase activity"/>
    <property type="evidence" value="ECO:0007669"/>
    <property type="project" value="UniProtKB-EC"/>
</dbReference>
<evidence type="ECO:0000256" key="1">
    <source>
        <dbReference type="ARBA" id="ARBA00009558"/>
    </source>
</evidence>
<dbReference type="Proteomes" id="UP000281406">
    <property type="component" value="Unassembled WGS sequence"/>
</dbReference>
<keyword evidence="2 10" id="KW-0328">Glycosyltransferase</keyword>
<accession>A0A3N0Y097</accession>
<dbReference type="GO" id="GO:0016779">
    <property type="term" value="F:nucleotidyltransferase activity"/>
    <property type="evidence" value="ECO:0007669"/>
    <property type="project" value="UniProtKB-KW"/>
</dbReference>
<keyword evidence="6 10" id="KW-0521">NADP</keyword>
<comment type="similarity">
    <text evidence="1 10">Belongs to the Arg-specific ADP-ribosyltransferase family.</text>
</comment>
<keyword evidence="3 10" id="KW-0808">Transferase</keyword>
<dbReference type="Gene3D" id="3.90.176.10">
    <property type="entry name" value="Toxin ADP-ribosyltransferase, Chain A, domain 1"/>
    <property type="match status" value="1"/>
</dbReference>
<protein>
    <recommendedName>
        <fullName evidence="10">NAD(P)(+)--arginine ADP-ribosyltransferase</fullName>
        <ecNumber evidence="10">2.4.2.31</ecNumber>
    </recommendedName>
    <alternativeName>
        <fullName evidence="10">Mono(ADP-ribosyl)transferase</fullName>
    </alternativeName>
</protein>
<dbReference type="PANTHER" id="PTHR10339:SF27">
    <property type="entry name" value="NAD(P)(+)--ARGININE ADP-RIBOSYLTRANSFERASE"/>
    <property type="match status" value="1"/>
</dbReference>